<sequence>MTKTSTEIQNLVLSFIEQFANSNSATQSDPTFNEVALAVFDYQFQNNLPFRKYAQSKRRSPLLVKNWSDIPLMPIQGYKQLTLSTTPITKDEPVFMSSGTTDPSHRSRNYHPSFKVWDASMKFPFKKYVLPDRDQMTILGLFPGADTNPNSSLSRYVSKAVDYFGDSKSRVFINENGMDYQGIVAALQDAETRQYPVMLLGASFSYVHLLDYLQTHDLTFNLPKDSRLFDTGGFKGQSRSVSPQDLFQTIQKTFAIDRDHYINMYGMTEVCSQCYDQNLFDLYHQFPIKYTKQAPAWVRIKILDTNTLQPVPAGQTGLIAYYDLSNWNSCVAILTEDIGIQDKTGFRLLGRVQGAEAKGCSIAVDQLLQVNQR</sequence>
<dbReference type="RefSeq" id="WP_035177809.1">
    <property type="nucleotide sequence ID" value="NZ_AZFY01000096.1"/>
</dbReference>
<protein>
    <submittedName>
        <fullName evidence="3">Acyl-CoA synthetase (AMP-forming) AMP-acid ligse II</fullName>
    </submittedName>
    <submittedName>
        <fullName evidence="2">Long-chain-fatty-acid-luciferin-component ligase</fullName>
    </submittedName>
</protein>
<dbReference type="PATRIC" id="fig|1423743.5.peg.379"/>
<dbReference type="Proteomes" id="UP000051966">
    <property type="component" value="Unassembled WGS sequence"/>
</dbReference>
<dbReference type="EMBL" id="BAKI01000002">
    <property type="protein sequence ID" value="GAF35521.1"/>
    <property type="molecule type" value="Genomic_DNA"/>
</dbReference>
<dbReference type="InterPro" id="IPR042099">
    <property type="entry name" value="ANL_N_sf"/>
</dbReference>
<dbReference type="AlphaFoldDB" id="X0PGM6"/>
<dbReference type="Gene3D" id="3.40.50.12780">
    <property type="entry name" value="N-terminal domain of ligase-like"/>
    <property type="match status" value="1"/>
</dbReference>
<reference evidence="2" key="1">
    <citation type="journal article" date="2014" name="Genome Announc.">
        <title>Draft Genome Sequences of Two Lactobacillus Strains, L. farraginis JCM 14108T and L. composti JCM 14202T, Isolated from Compost of Distilled Shochu Residue.</title>
        <authorList>
            <person name="Yuki M."/>
            <person name="Oshima K."/>
            <person name="Suda W."/>
            <person name="Kitahara M."/>
            <person name="Kitamura K."/>
            <person name="Iida T."/>
            <person name="Hattori M."/>
            <person name="Ohkuma M."/>
        </authorList>
    </citation>
    <scope>NUCLEOTIDE SEQUENCE [LARGE SCALE GENOMIC DNA]</scope>
    <source>
        <strain evidence="2">JCM 14108</strain>
    </source>
</reference>
<dbReference type="GO" id="GO:0008218">
    <property type="term" value="P:bioluminescence"/>
    <property type="evidence" value="ECO:0007669"/>
    <property type="project" value="InterPro"/>
</dbReference>
<dbReference type="Proteomes" id="UP000019488">
    <property type="component" value="Unassembled WGS sequence"/>
</dbReference>
<dbReference type="EMBL" id="AZFY01000096">
    <property type="protein sequence ID" value="KRM07410.1"/>
    <property type="molecule type" value="Genomic_DNA"/>
</dbReference>
<reference evidence="3 5" key="2">
    <citation type="journal article" date="2015" name="Genome Announc.">
        <title>Expanding the biotechnology potential of lactobacilli through comparative genomics of 213 strains and associated genera.</title>
        <authorList>
            <person name="Sun Z."/>
            <person name="Harris H.M."/>
            <person name="McCann A."/>
            <person name="Guo C."/>
            <person name="Argimon S."/>
            <person name="Zhang W."/>
            <person name="Yang X."/>
            <person name="Jeffery I.B."/>
            <person name="Cooney J.C."/>
            <person name="Kagawa T.F."/>
            <person name="Liu W."/>
            <person name="Song Y."/>
            <person name="Salvetti E."/>
            <person name="Wrobel A."/>
            <person name="Rasinkangas P."/>
            <person name="Parkhill J."/>
            <person name="Rea M.C."/>
            <person name="O'Sullivan O."/>
            <person name="Ritari J."/>
            <person name="Douillard F.P."/>
            <person name="Paul Ross R."/>
            <person name="Yang R."/>
            <person name="Briner A.E."/>
            <person name="Felis G.E."/>
            <person name="de Vos W.M."/>
            <person name="Barrangou R."/>
            <person name="Klaenhammer T.R."/>
            <person name="Caufield P.W."/>
            <person name="Cui Y."/>
            <person name="Zhang H."/>
            <person name="O'Toole P.W."/>
        </authorList>
    </citation>
    <scope>NUCLEOTIDE SEQUENCE [LARGE SCALE GENOMIC DNA]</scope>
    <source>
        <strain evidence="3 5">DSM 18382</strain>
    </source>
</reference>
<dbReference type="InterPro" id="IPR007534">
    <property type="entry name" value="LuxE"/>
</dbReference>
<dbReference type="eggNOG" id="COG1541">
    <property type="taxonomic scope" value="Bacteria"/>
</dbReference>
<gene>
    <name evidence="3" type="ORF">FD41_GL000365</name>
    <name evidence="2" type="ORF">JCM14108_413</name>
</gene>
<evidence type="ECO:0000313" key="3">
    <source>
        <dbReference type="EMBL" id="KRM07410.1"/>
    </source>
</evidence>
<dbReference type="Pfam" id="PF04443">
    <property type="entry name" value="LuxE"/>
    <property type="match status" value="1"/>
</dbReference>
<evidence type="ECO:0000313" key="4">
    <source>
        <dbReference type="Proteomes" id="UP000019488"/>
    </source>
</evidence>
<evidence type="ECO:0000259" key="1">
    <source>
        <dbReference type="Pfam" id="PF04443"/>
    </source>
</evidence>
<dbReference type="GO" id="GO:0047474">
    <property type="term" value="F:long-chain fatty acid--protein ligase activity"/>
    <property type="evidence" value="ECO:0007669"/>
    <property type="project" value="InterPro"/>
</dbReference>
<evidence type="ECO:0000313" key="2">
    <source>
        <dbReference type="EMBL" id="GAF35521.1"/>
    </source>
</evidence>
<proteinExistence type="predicted"/>
<name>X0PGM6_9LACO</name>
<keyword evidence="2" id="KW-0436">Ligase</keyword>
<evidence type="ECO:0000313" key="5">
    <source>
        <dbReference type="Proteomes" id="UP000051966"/>
    </source>
</evidence>
<dbReference type="STRING" id="1423743.FD41_GL000365"/>
<organism evidence="2 4">
    <name type="scientific">Lentilactobacillus farraginis DSM 18382 = JCM 14108</name>
    <dbReference type="NCBI Taxonomy" id="1423743"/>
    <lineage>
        <taxon>Bacteria</taxon>
        <taxon>Bacillati</taxon>
        <taxon>Bacillota</taxon>
        <taxon>Bacilli</taxon>
        <taxon>Lactobacillales</taxon>
        <taxon>Lactobacillaceae</taxon>
        <taxon>Lentilactobacillus</taxon>
    </lineage>
</organism>
<dbReference type="OrthoDB" id="182577at2"/>
<feature type="domain" description="Acyl-protein synthetase LuxE" evidence="1">
    <location>
        <begin position="4"/>
        <end position="367"/>
    </location>
</feature>
<accession>X0PGM6</accession>
<keyword evidence="5" id="KW-1185">Reference proteome</keyword>
<dbReference type="SUPFAM" id="SSF56801">
    <property type="entry name" value="Acetyl-CoA synthetase-like"/>
    <property type="match status" value="1"/>
</dbReference>
<comment type="caution">
    <text evidence="2">The sequence shown here is derived from an EMBL/GenBank/DDBJ whole genome shotgun (WGS) entry which is preliminary data.</text>
</comment>